<keyword evidence="2" id="KW-1185">Reference proteome</keyword>
<reference evidence="1 2" key="1">
    <citation type="journal article" date="2016" name="Antonie Van Leeuwenhoek">
        <title>Nocardia donostiensis sp. nov., isolated from human respiratory specimens.</title>
        <authorList>
            <person name="Ercibengoa M."/>
            <person name="Bell M."/>
            <person name="Marimon J.M."/>
            <person name="Humrighouse B."/>
            <person name="Klenk H.P."/>
            <person name="Potter G."/>
            <person name="Perez-Trallero E."/>
        </authorList>
    </citation>
    <scope>NUCLEOTIDE SEQUENCE [LARGE SCALE GENOMIC DNA]</scope>
    <source>
        <strain evidence="1 2">X1655</strain>
    </source>
</reference>
<evidence type="ECO:0000313" key="2">
    <source>
        <dbReference type="Proteomes" id="UP000188836"/>
    </source>
</evidence>
<dbReference type="Proteomes" id="UP000188836">
    <property type="component" value="Unassembled WGS sequence"/>
</dbReference>
<dbReference type="OrthoDB" id="4564845at2"/>
<protein>
    <submittedName>
        <fullName evidence="1">Uncharacterized protein</fullName>
    </submittedName>
</protein>
<name>A0A1W0BCE0_9NOCA</name>
<organism evidence="1 2">
    <name type="scientific">Nocardia donostiensis</name>
    <dbReference type="NCBI Taxonomy" id="1538463"/>
    <lineage>
        <taxon>Bacteria</taxon>
        <taxon>Bacillati</taxon>
        <taxon>Actinomycetota</taxon>
        <taxon>Actinomycetes</taxon>
        <taxon>Mycobacteriales</taxon>
        <taxon>Nocardiaceae</taxon>
        <taxon>Nocardia</taxon>
    </lineage>
</organism>
<dbReference type="EMBL" id="MUMY01000017">
    <property type="protein sequence ID" value="ONM47211.1"/>
    <property type="molecule type" value="Genomic_DNA"/>
</dbReference>
<proteinExistence type="predicted"/>
<dbReference type="AlphaFoldDB" id="A0A1W0BCE0"/>
<evidence type="ECO:0000313" key="1">
    <source>
        <dbReference type="EMBL" id="ONM47211.1"/>
    </source>
</evidence>
<comment type="caution">
    <text evidence="1">The sequence shown here is derived from an EMBL/GenBank/DDBJ whole genome shotgun (WGS) entry which is preliminary data.</text>
</comment>
<gene>
    <name evidence="1" type="ORF">B0T46_19555</name>
</gene>
<accession>A0A1W0BCE0</accession>
<sequence length="84" mass="9443">MHTLAERHGYRLVFTVALDTGPLVAGLIIAQHIYEHGAAAVVVPNFAHIDAVRHIVTDLAELITPMRTYPRGYRWPVLDLEDEQ</sequence>